<protein>
    <submittedName>
        <fullName evidence="3">DUF1566 domain-containing protein</fullName>
    </submittedName>
</protein>
<evidence type="ECO:0000259" key="2">
    <source>
        <dbReference type="Pfam" id="PF07603"/>
    </source>
</evidence>
<feature type="domain" description="Lcl C-terminal" evidence="2">
    <location>
        <begin position="117"/>
        <end position="237"/>
    </location>
</feature>
<evidence type="ECO:0000313" key="4">
    <source>
        <dbReference type="Proteomes" id="UP001139971"/>
    </source>
</evidence>
<dbReference type="Proteomes" id="UP001139971">
    <property type="component" value="Unassembled WGS sequence"/>
</dbReference>
<dbReference type="RefSeq" id="WP_263542524.1">
    <property type="nucleotide sequence ID" value="NZ_JAOVZO020000023.1"/>
</dbReference>
<keyword evidence="1" id="KW-0732">Signal</keyword>
<dbReference type="PANTHER" id="PTHR35812">
    <property type="entry name" value="LIPOPROTEIN"/>
    <property type="match status" value="1"/>
</dbReference>
<feature type="signal peptide" evidence="1">
    <location>
        <begin position="1"/>
        <end position="26"/>
    </location>
</feature>
<dbReference type="Pfam" id="PF07603">
    <property type="entry name" value="Lcl_C"/>
    <property type="match status" value="1"/>
</dbReference>
<evidence type="ECO:0000256" key="1">
    <source>
        <dbReference type="SAM" id="SignalP"/>
    </source>
</evidence>
<reference evidence="3" key="1">
    <citation type="submission" date="2023-02" db="EMBL/GenBank/DDBJ databases">
        <title>Tahibacter soli sp. nov. isolated from soil.</title>
        <authorList>
            <person name="Baek J.H."/>
            <person name="Lee J.K."/>
            <person name="Choi D.G."/>
            <person name="Jeon C.O."/>
        </authorList>
    </citation>
    <scope>NUCLEOTIDE SEQUENCE</scope>
    <source>
        <strain evidence="3">BL</strain>
    </source>
</reference>
<keyword evidence="4" id="KW-1185">Reference proteome</keyword>
<organism evidence="3 4">
    <name type="scientific">Tahibacter soli</name>
    <dbReference type="NCBI Taxonomy" id="2983605"/>
    <lineage>
        <taxon>Bacteria</taxon>
        <taxon>Pseudomonadati</taxon>
        <taxon>Pseudomonadota</taxon>
        <taxon>Gammaproteobacteria</taxon>
        <taxon>Lysobacterales</taxon>
        <taxon>Rhodanobacteraceae</taxon>
        <taxon>Tahibacter</taxon>
    </lineage>
</organism>
<comment type="caution">
    <text evidence="3">The sequence shown here is derived from an EMBL/GenBank/DDBJ whole genome shotgun (WGS) entry which is preliminary data.</text>
</comment>
<feature type="chain" id="PRO_5040900755" evidence="1">
    <location>
        <begin position="27"/>
        <end position="240"/>
    </location>
</feature>
<accession>A0A9X3YPN7</accession>
<dbReference type="AlphaFoldDB" id="A0A9X3YPN7"/>
<proteinExistence type="predicted"/>
<dbReference type="InterPro" id="IPR011460">
    <property type="entry name" value="Lcl_C"/>
</dbReference>
<dbReference type="EMBL" id="JAOVZO020000023">
    <property type="protein sequence ID" value="MDC8016191.1"/>
    <property type="molecule type" value="Genomic_DNA"/>
</dbReference>
<name>A0A9X3YPN7_9GAMM</name>
<sequence>MNVIGLPAALCGAILLACAIPLPACAGRLNDTGQVNCFSASAQTGTVGVASPNGALPDPRYERQDCTRGLAAADAMGRMAKVGASGTEGRDYTKVANDGTSLAAAAALGNGAEDWACTRDNVTGLVWEVKTADGGVRDRNKTYPWANAGTYPGTVNGLALCGYTDWRLPTVDELLSLIDADAVNPAIDGTYFPNTTNGLYWSGMTHAADATFAWYVRFSDGFIGSNRGNALAVRVVRGGQ</sequence>
<gene>
    <name evidence="3" type="ORF">OD750_026995</name>
</gene>
<evidence type="ECO:0000313" key="3">
    <source>
        <dbReference type="EMBL" id="MDC8016191.1"/>
    </source>
</evidence>
<dbReference type="PANTHER" id="PTHR35812:SF1">
    <property type="entry name" value="LIPOPROTEIN"/>
    <property type="match status" value="1"/>
</dbReference>